<feature type="region of interest" description="Disordered" evidence="7">
    <location>
        <begin position="168"/>
        <end position="189"/>
    </location>
</feature>
<dbReference type="SUPFAM" id="SSF53649">
    <property type="entry name" value="Alkaline phosphatase-like"/>
    <property type="match status" value="1"/>
</dbReference>
<feature type="compositionally biased region" description="Low complexity" evidence="7">
    <location>
        <begin position="170"/>
        <end position="186"/>
    </location>
</feature>
<dbReference type="GO" id="GO:0046872">
    <property type="term" value="F:metal ion binding"/>
    <property type="evidence" value="ECO:0007669"/>
    <property type="project" value="InterPro"/>
</dbReference>
<proteinExistence type="inferred from homology"/>
<keyword evidence="5" id="KW-0324">Glycolysis</keyword>
<evidence type="ECO:0000259" key="8">
    <source>
        <dbReference type="Pfam" id="PF01676"/>
    </source>
</evidence>
<organism evidence="9 10">
    <name type="scientific">Gimesia fumaroli</name>
    <dbReference type="NCBI Taxonomy" id="2527976"/>
    <lineage>
        <taxon>Bacteria</taxon>
        <taxon>Pseudomonadati</taxon>
        <taxon>Planctomycetota</taxon>
        <taxon>Planctomycetia</taxon>
        <taxon>Planctomycetales</taxon>
        <taxon>Planctomycetaceae</taxon>
        <taxon>Gimesia</taxon>
    </lineage>
</organism>
<dbReference type="InterPro" id="IPR004456">
    <property type="entry name" value="Pglycerate_mutase_ApgM"/>
</dbReference>
<dbReference type="Proteomes" id="UP000318313">
    <property type="component" value="Chromosome"/>
</dbReference>
<evidence type="ECO:0000256" key="6">
    <source>
        <dbReference type="ARBA" id="ARBA00023235"/>
    </source>
</evidence>
<dbReference type="AlphaFoldDB" id="A0A518ILG6"/>
<reference evidence="9 10" key="1">
    <citation type="submission" date="2019-03" db="EMBL/GenBank/DDBJ databases">
        <title>Deep-cultivation of Planctomycetes and their phenomic and genomic characterization uncovers novel biology.</title>
        <authorList>
            <person name="Wiegand S."/>
            <person name="Jogler M."/>
            <person name="Boedeker C."/>
            <person name="Pinto D."/>
            <person name="Vollmers J."/>
            <person name="Rivas-Marin E."/>
            <person name="Kohn T."/>
            <person name="Peeters S.H."/>
            <person name="Heuer A."/>
            <person name="Rast P."/>
            <person name="Oberbeckmann S."/>
            <person name="Bunk B."/>
            <person name="Jeske O."/>
            <person name="Meyerdierks A."/>
            <person name="Storesund J.E."/>
            <person name="Kallscheuer N."/>
            <person name="Luecker S."/>
            <person name="Lage O.M."/>
            <person name="Pohl T."/>
            <person name="Merkel B.J."/>
            <person name="Hornburger P."/>
            <person name="Mueller R.-W."/>
            <person name="Bruemmer F."/>
            <person name="Labrenz M."/>
            <person name="Spormann A.M."/>
            <person name="Op den Camp H."/>
            <person name="Overmann J."/>
            <person name="Amann R."/>
            <person name="Jetten M.S.M."/>
            <person name="Mascher T."/>
            <person name="Medema M.H."/>
            <person name="Devos D.P."/>
            <person name="Kaster A.-K."/>
            <person name="Ovreas L."/>
            <person name="Rohde M."/>
            <person name="Galperin M.Y."/>
            <person name="Jogler C."/>
        </authorList>
    </citation>
    <scope>NUCLEOTIDE SEQUENCE [LARGE SCALE GENOMIC DNA]</scope>
    <source>
        <strain evidence="9 10">Enr17</strain>
    </source>
</reference>
<comment type="function">
    <text evidence="2">Catalyzes the interconversion of 2-phosphoglycerate and 3-phosphoglycerate.</text>
</comment>
<comment type="similarity">
    <text evidence="4">Belongs to the BPG-independent phosphoglycerate mutase family. A-PGAM subfamily.</text>
</comment>
<evidence type="ECO:0000313" key="9">
    <source>
        <dbReference type="EMBL" id="QDV53944.1"/>
    </source>
</evidence>
<dbReference type="Pfam" id="PF01676">
    <property type="entry name" value="Metalloenzyme"/>
    <property type="match status" value="1"/>
</dbReference>
<comment type="catalytic activity">
    <reaction evidence="1">
        <text>(2R)-2-phosphoglycerate = (2R)-3-phosphoglycerate</text>
        <dbReference type="Rhea" id="RHEA:15901"/>
        <dbReference type="ChEBI" id="CHEBI:58272"/>
        <dbReference type="ChEBI" id="CHEBI:58289"/>
        <dbReference type="EC" id="5.4.2.12"/>
    </reaction>
</comment>
<dbReference type="NCBIfam" id="TIGR00306">
    <property type="entry name" value="apgM"/>
    <property type="match status" value="1"/>
</dbReference>
<dbReference type="PANTHER" id="PTHR31209:SF4">
    <property type="entry name" value="2,3-BISPHOSPHOGLYCERATE-INDEPENDENT PHOSPHOGLYCERATE MUTASE"/>
    <property type="match status" value="1"/>
</dbReference>
<dbReference type="Pfam" id="PF10143">
    <property type="entry name" value="PhosphMutase"/>
    <property type="match status" value="1"/>
</dbReference>
<dbReference type="GO" id="GO:0006096">
    <property type="term" value="P:glycolytic process"/>
    <property type="evidence" value="ECO:0007669"/>
    <property type="project" value="UniProtKB-KW"/>
</dbReference>
<evidence type="ECO:0000256" key="4">
    <source>
        <dbReference type="ARBA" id="ARBA00005524"/>
    </source>
</evidence>
<dbReference type="NCBIfam" id="TIGR02535">
    <property type="entry name" value="hyp_Hser_kinase"/>
    <property type="match status" value="1"/>
</dbReference>
<evidence type="ECO:0000256" key="7">
    <source>
        <dbReference type="SAM" id="MobiDB-lite"/>
    </source>
</evidence>
<dbReference type="GO" id="GO:0004619">
    <property type="term" value="F:phosphoglycerate mutase activity"/>
    <property type="evidence" value="ECO:0007669"/>
    <property type="project" value="UniProtKB-EC"/>
</dbReference>
<dbReference type="PANTHER" id="PTHR31209">
    <property type="entry name" value="COFACTOR-INDEPENDENT PHOSPHOGLYCERATE MUTASE"/>
    <property type="match status" value="1"/>
</dbReference>
<dbReference type="NCBIfam" id="NF003242">
    <property type="entry name" value="PRK04200.1"/>
    <property type="match status" value="1"/>
</dbReference>
<evidence type="ECO:0000256" key="2">
    <source>
        <dbReference type="ARBA" id="ARBA00002315"/>
    </source>
</evidence>
<sequence length="414" mass="45148">MILQRVSAPKMKYVLVIPDGCADEPQDALGGKTPLQAARVPRMDAVVSEGILGRTDTVPASMPSGSDVGTMSLFGYDPLVYHTGRAPLEAAAQGIELGPHDWAIRCNFVTITKGNMASFTASQLPNEVGEELIGILQEATDDDPQWEFHQGVSYRNLLIYRAKDADDQPFDTGTTTTPPHDLTDQPIAHDLPSGKGGELLLDLMERSKKLFAKSTKNQKRDDGQPPATQIWLWGQGSRPALTPFLDQFGKSGAVITAVDLLRGLGRLLGWDVIEVEGATGYTDTDYAAKGRAAIETLKLTDFVVVHVEATDEASHEGEVEEKIKALENIDEHIVGPVHDYLKSQGDYRILVCPDHPTFLRTKTHSHGYVPFGICGSKVRPDQANSYDEVTASTSNLLLPKGHQLMPFFFGTLTK</sequence>
<dbReference type="InterPro" id="IPR006124">
    <property type="entry name" value="Metalloenzyme"/>
</dbReference>
<dbReference type="InterPro" id="IPR017850">
    <property type="entry name" value="Alkaline_phosphatase_core_sf"/>
</dbReference>
<dbReference type="KEGG" id="gfm:Enr17x_60270"/>
<dbReference type="CDD" id="cd16011">
    <property type="entry name" value="iPGM_like"/>
    <property type="match status" value="1"/>
</dbReference>
<evidence type="ECO:0000313" key="10">
    <source>
        <dbReference type="Proteomes" id="UP000318313"/>
    </source>
</evidence>
<evidence type="ECO:0000256" key="1">
    <source>
        <dbReference type="ARBA" id="ARBA00000370"/>
    </source>
</evidence>
<accession>A0A518ILG6</accession>
<keyword evidence="6" id="KW-0413">Isomerase</keyword>
<dbReference type="EMBL" id="CP037452">
    <property type="protein sequence ID" value="QDV53944.1"/>
    <property type="molecule type" value="Genomic_DNA"/>
</dbReference>
<name>A0A518ILG6_9PLAN</name>
<keyword evidence="10" id="KW-1185">Reference proteome</keyword>
<comment type="pathway">
    <text evidence="3">Carbohydrate degradation.</text>
</comment>
<dbReference type="PIRSF" id="PIRSF006392">
    <property type="entry name" value="IPGAM_arch"/>
    <property type="match status" value="1"/>
</dbReference>
<gene>
    <name evidence="9" type="ORF">Enr17x_60270</name>
</gene>
<dbReference type="Gene3D" id="3.40.720.10">
    <property type="entry name" value="Alkaline Phosphatase, subunit A"/>
    <property type="match status" value="2"/>
</dbReference>
<evidence type="ECO:0000256" key="5">
    <source>
        <dbReference type="ARBA" id="ARBA00023152"/>
    </source>
</evidence>
<evidence type="ECO:0000256" key="3">
    <source>
        <dbReference type="ARBA" id="ARBA00004921"/>
    </source>
</evidence>
<protein>
    <submittedName>
        <fullName evidence="9">Cofactor-independent phosphoglycerate mutase</fullName>
    </submittedName>
</protein>
<dbReference type="InterPro" id="IPR023665">
    <property type="entry name" value="ApgAM_prokaryotes"/>
</dbReference>
<feature type="domain" description="Metalloenzyme" evidence="8">
    <location>
        <begin position="11"/>
        <end position="382"/>
    </location>
</feature>